<dbReference type="OrthoDB" id="9794148at2"/>
<evidence type="ECO:0000256" key="5">
    <source>
        <dbReference type="ARBA" id="ARBA00025933"/>
    </source>
</evidence>
<dbReference type="RefSeq" id="WP_142905536.1">
    <property type="nucleotide sequence ID" value="NZ_ML660097.1"/>
</dbReference>
<evidence type="ECO:0000256" key="1">
    <source>
        <dbReference type="ARBA" id="ARBA00004117"/>
    </source>
</evidence>
<evidence type="ECO:0000259" key="8">
    <source>
        <dbReference type="Pfam" id="PF06429"/>
    </source>
</evidence>
<evidence type="ECO:0000313" key="9">
    <source>
        <dbReference type="EMBL" id="TQV73408.1"/>
    </source>
</evidence>
<dbReference type="AlphaFoldDB" id="A0A545T887"/>
<sequence length="145" mass="15498">MDYFSAFDISASGMAVQKVRLDTVALNLANVNTTRGANGAAFQPLEVIIGEGRGFQALYSDSVSGMQQRYGGARVVAVQPDLSEPRLVHDPAHPDADAEGFVAYPNINPVSEMVDLLQTTRAYEANVQALNAAKTMALRALEIGE</sequence>
<comment type="subunit">
    <text evidence="5 6">The basal body constitutes a major portion of the flagellar organelle and consists of four rings (L,P,S, and M) mounted on a central rod. The rod consists of about 26 subunits of FlgG in the distal portion, and FlgB, FlgC and FlgF are thought to build up the proximal portion of the rod with about 6 subunits each.</text>
</comment>
<dbReference type="EMBL" id="VHSG01000018">
    <property type="protein sequence ID" value="TQV73408.1"/>
    <property type="molecule type" value="Genomic_DNA"/>
</dbReference>
<dbReference type="InterPro" id="IPR001444">
    <property type="entry name" value="Flag_bb_rod_N"/>
</dbReference>
<feature type="domain" description="Flagellar basal body rod protein N-terminal" evidence="7">
    <location>
        <begin position="8"/>
        <end position="35"/>
    </location>
</feature>
<comment type="subcellular location">
    <subcellularLocation>
        <location evidence="1 6">Bacterial flagellum basal body</location>
    </subcellularLocation>
</comment>
<dbReference type="NCBIfam" id="TIGR01395">
    <property type="entry name" value="FlgC"/>
    <property type="match status" value="1"/>
</dbReference>
<keyword evidence="9" id="KW-0969">Cilium</keyword>
<feature type="domain" description="Flagellar basal-body/hook protein C-terminal" evidence="8">
    <location>
        <begin position="99"/>
        <end position="142"/>
    </location>
</feature>
<gene>
    <name evidence="9" type="primary">flgC</name>
    <name evidence="9" type="ORF">FKG94_17035</name>
</gene>
<protein>
    <recommendedName>
        <fullName evidence="3 6">Flagellar basal-body rod protein FlgC</fullName>
    </recommendedName>
</protein>
<dbReference type="GO" id="GO:0030694">
    <property type="term" value="C:bacterial-type flagellum basal body, rod"/>
    <property type="evidence" value="ECO:0007669"/>
    <property type="project" value="UniProtKB-UniRule"/>
</dbReference>
<keyword evidence="10" id="KW-1185">Reference proteome</keyword>
<organism evidence="9 10">
    <name type="scientific">Exilibacterium tricleocarpae</name>
    <dbReference type="NCBI Taxonomy" id="2591008"/>
    <lineage>
        <taxon>Bacteria</taxon>
        <taxon>Pseudomonadati</taxon>
        <taxon>Pseudomonadota</taxon>
        <taxon>Gammaproteobacteria</taxon>
        <taxon>Cellvibrionales</taxon>
        <taxon>Cellvibrionaceae</taxon>
        <taxon>Exilibacterium</taxon>
    </lineage>
</organism>
<dbReference type="InterPro" id="IPR010930">
    <property type="entry name" value="Flg_bb/hook_C_dom"/>
</dbReference>
<keyword evidence="4 6" id="KW-0975">Bacterial flagellum</keyword>
<dbReference type="GO" id="GO:0071978">
    <property type="term" value="P:bacterial-type flagellum-dependent swarming motility"/>
    <property type="evidence" value="ECO:0007669"/>
    <property type="project" value="TreeGrafter"/>
</dbReference>
<evidence type="ECO:0000256" key="2">
    <source>
        <dbReference type="ARBA" id="ARBA00009677"/>
    </source>
</evidence>
<evidence type="ECO:0000313" key="10">
    <source>
        <dbReference type="Proteomes" id="UP000319732"/>
    </source>
</evidence>
<evidence type="ECO:0000256" key="3">
    <source>
        <dbReference type="ARBA" id="ARBA00017941"/>
    </source>
</evidence>
<dbReference type="PANTHER" id="PTHR30435">
    <property type="entry name" value="FLAGELLAR PROTEIN"/>
    <property type="match status" value="1"/>
</dbReference>
<evidence type="ECO:0000256" key="6">
    <source>
        <dbReference type="RuleBase" id="RU362062"/>
    </source>
</evidence>
<evidence type="ECO:0000256" key="4">
    <source>
        <dbReference type="ARBA" id="ARBA00023143"/>
    </source>
</evidence>
<dbReference type="Proteomes" id="UP000319732">
    <property type="component" value="Unassembled WGS sequence"/>
</dbReference>
<dbReference type="Pfam" id="PF06429">
    <property type="entry name" value="Flg_bbr_C"/>
    <property type="match status" value="1"/>
</dbReference>
<reference evidence="9 10" key="1">
    <citation type="submission" date="2019-06" db="EMBL/GenBank/DDBJ databases">
        <title>Whole genome sequence for Cellvibrionaceae sp. R142.</title>
        <authorList>
            <person name="Wang G."/>
        </authorList>
    </citation>
    <scope>NUCLEOTIDE SEQUENCE [LARGE SCALE GENOMIC DNA]</scope>
    <source>
        <strain evidence="9 10">R142</strain>
    </source>
</reference>
<comment type="caution">
    <text evidence="9">The sequence shown here is derived from an EMBL/GenBank/DDBJ whole genome shotgun (WGS) entry which is preliminary data.</text>
</comment>
<keyword evidence="9" id="KW-0966">Cell projection</keyword>
<proteinExistence type="inferred from homology"/>
<dbReference type="InterPro" id="IPR006299">
    <property type="entry name" value="FlgC"/>
</dbReference>
<name>A0A545T887_9GAMM</name>
<keyword evidence="9" id="KW-0282">Flagellum</keyword>
<accession>A0A545T887</accession>
<dbReference type="PANTHER" id="PTHR30435:SF2">
    <property type="entry name" value="FLAGELLAR BASAL-BODY ROD PROTEIN FLGC"/>
    <property type="match status" value="1"/>
</dbReference>
<evidence type="ECO:0000259" key="7">
    <source>
        <dbReference type="Pfam" id="PF00460"/>
    </source>
</evidence>
<dbReference type="Pfam" id="PF00460">
    <property type="entry name" value="Flg_bb_rod"/>
    <property type="match status" value="1"/>
</dbReference>
<comment type="similarity">
    <text evidence="2">Belongs to the flagella basal body rod proteins family.</text>
</comment>